<keyword evidence="18" id="KW-1185">Reference proteome</keyword>
<feature type="signal peptide" evidence="14">
    <location>
        <begin position="1"/>
        <end position="21"/>
    </location>
</feature>
<keyword evidence="6" id="KW-0735">Signal-anchor</keyword>
<reference evidence="17" key="2">
    <citation type="submission" date="2014-02" db="EMBL/GenBank/DDBJ databases">
        <title>Complete DNA sequence of /Kuraishia capsulata/ illustrates novel genomic features among budding yeasts (/Saccharomycotina/).</title>
        <authorList>
            <person name="Morales L."/>
            <person name="Noel B."/>
            <person name="Porcel B."/>
            <person name="Marcet-Houben M."/>
            <person name="Hullo M-F."/>
            <person name="Sacerdot C."/>
            <person name="Tekaia F."/>
            <person name="Leh-Louis V."/>
            <person name="Despons L."/>
            <person name="Khanna V."/>
            <person name="Aury J-M."/>
            <person name="Barbe V."/>
            <person name="Couloux A."/>
            <person name="Labadie K."/>
            <person name="Pelletier E."/>
            <person name="Souciet J-L."/>
            <person name="Boekhout T."/>
            <person name="Gabaldon T."/>
            <person name="Wincker P."/>
            <person name="Dujon B."/>
        </authorList>
    </citation>
    <scope>NUCLEOTIDE SEQUENCE</scope>
    <source>
        <strain evidence="17">CBS 1993</strain>
    </source>
</reference>
<dbReference type="STRING" id="1382522.W6MQS7"/>
<evidence type="ECO:0000256" key="12">
    <source>
        <dbReference type="RuleBase" id="RU368089"/>
    </source>
</evidence>
<keyword evidence="3" id="KW-0812">Transmembrane</keyword>
<dbReference type="Gene3D" id="1.50.10.10">
    <property type="match status" value="1"/>
</dbReference>
<evidence type="ECO:0000259" key="16">
    <source>
        <dbReference type="Pfam" id="PF16923"/>
    </source>
</evidence>
<dbReference type="AlphaFoldDB" id="W6MQS7"/>
<reference evidence="17" key="1">
    <citation type="submission" date="2013-12" db="EMBL/GenBank/DDBJ databases">
        <authorList>
            <person name="Genoscope - CEA"/>
        </authorList>
    </citation>
    <scope>NUCLEOTIDE SEQUENCE</scope>
    <source>
        <strain evidence="17">CBS 1993</strain>
    </source>
</reference>
<dbReference type="EMBL" id="HG793129">
    <property type="protein sequence ID" value="CDK28708.1"/>
    <property type="molecule type" value="Genomic_DNA"/>
</dbReference>
<keyword evidence="8" id="KW-0472">Membrane</keyword>
<dbReference type="InterPro" id="IPR038518">
    <property type="entry name" value="Glyco_hydro_63N_sf"/>
</dbReference>
<evidence type="ECO:0000259" key="15">
    <source>
        <dbReference type="Pfam" id="PF03200"/>
    </source>
</evidence>
<dbReference type="PANTHER" id="PTHR10412:SF11">
    <property type="entry name" value="MANNOSYL-OLIGOSACCHARIDE GLUCOSIDASE"/>
    <property type="match status" value="1"/>
</dbReference>
<comment type="function">
    <text evidence="12">Cleaves the distal alpha 1,2-linked glucose residue from the Glc(3)Man(9)GlcNAc(2) oligosaccharide precursor.</text>
</comment>
<dbReference type="GO" id="GO:0070880">
    <property type="term" value="P:fungal-type cell wall beta-glucan biosynthetic process"/>
    <property type="evidence" value="ECO:0007669"/>
    <property type="project" value="EnsemblFungi"/>
</dbReference>
<dbReference type="GO" id="GO:0098553">
    <property type="term" value="C:lumenal side of endoplasmic reticulum membrane"/>
    <property type="evidence" value="ECO:0007669"/>
    <property type="project" value="EnsemblFungi"/>
</dbReference>
<evidence type="ECO:0000256" key="2">
    <source>
        <dbReference type="ARBA" id="ARBA00010833"/>
    </source>
</evidence>
<evidence type="ECO:0000256" key="7">
    <source>
        <dbReference type="ARBA" id="ARBA00022989"/>
    </source>
</evidence>
<dbReference type="RefSeq" id="XP_022460698.1">
    <property type="nucleotide sequence ID" value="XM_022601453.1"/>
</dbReference>
<dbReference type="Gene3D" id="2.70.98.110">
    <property type="entry name" value="Glycosyl hydrolase family 63, N-terminal domain"/>
    <property type="match status" value="1"/>
</dbReference>
<dbReference type="Pfam" id="PF03200">
    <property type="entry name" value="Glyco_hydro_63"/>
    <property type="match status" value="1"/>
</dbReference>
<dbReference type="InterPro" id="IPR031631">
    <property type="entry name" value="Glyco_hydro_63N"/>
</dbReference>
<dbReference type="InterPro" id="IPR008928">
    <property type="entry name" value="6-hairpin_glycosidase_sf"/>
</dbReference>
<dbReference type="GO" id="GO:0004573">
    <property type="term" value="F:Glc3Man9GlcNAc2 oligosaccharide glucosidase activity"/>
    <property type="evidence" value="ECO:0007669"/>
    <property type="project" value="UniProtKB-UniRule"/>
</dbReference>
<evidence type="ECO:0000313" key="18">
    <source>
        <dbReference type="Proteomes" id="UP000019384"/>
    </source>
</evidence>
<dbReference type="InterPro" id="IPR012341">
    <property type="entry name" value="6hp_glycosidase-like_sf"/>
</dbReference>
<evidence type="ECO:0000313" key="17">
    <source>
        <dbReference type="EMBL" id="CDK28708.1"/>
    </source>
</evidence>
<keyword evidence="10 12" id="KW-0326">Glycosidase</keyword>
<comment type="pathway">
    <text evidence="13">Glycan metabolism; N-glycan degradation.</text>
</comment>
<name>W6MQS7_9ASCO</name>
<dbReference type="GO" id="GO:0006488">
    <property type="term" value="P:dolichol-linked oligosaccharide biosynthetic process"/>
    <property type="evidence" value="ECO:0007669"/>
    <property type="project" value="EnsemblFungi"/>
</dbReference>
<evidence type="ECO:0000256" key="1">
    <source>
        <dbReference type="ARBA" id="ARBA00004648"/>
    </source>
</evidence>
<evidence type="ECO:0000256" key="14">
    <source>
        <dbReference type="SAM" id="SignalP"/>
    </source>
</evidence>
<keyword evidence="5 12" id="KW-0256">Endoplasmic reticulum</keyword>
<evidence type="ECO:0000256" key="10">
    <source>
        <dbReference type="ARBA" id="ARBA00023295"/>
    </source>
</evidence>
<evidence type="ECO:0000256" key="11">
    <source>
        <dbReference type="ARBA" id="ARBA00038888"/>
    </source>
</evidence>
<feature type="domain" description="Glycosyl hydrolase family 63 N-terminal" evidence="16">
    <location>
        <begin position="40"/>
        <end position="262"/>
    </location>
</feature>
<evidence type="ECO:0000256" key="4">
    <source>
        <dbReference type="ARBA" id="ARBA00022801"/>
    </source>
</evidence>
<dbReference type="PANTHER" id="PTHR10412">
    <property type="entry name" value="MANNOSYL-OLIGOSACCHARIDE GLUCOSIDASE"/>
    <property type="match status" value="1"/>
</dbReference>
<accession>W6MQS7</accession>
<evidence type="ECO:0000256" key="13">
    <source>
        <dbReference type="RuleBase" id="RU369107"/>
    </source>
</evidence>
<dbReference type="InterPro" id="IPR031335">
    <property type="entry name" value="Glyco_hydro_63_C"/>
</dbReference>
<feature type="chain" id="PRO_5004878819" description="Mannosyl-oligosaccharide glucosidase" evidence="14">
    <location>
        <begin position="22"/>
        <end position="805"/>
    </location>
</feature>
<evidence type="ECO:0000256" key="8">
    <source>
        <dbReference type="ARBA" id="ARBA00023136"/>
    </source>
</evidence>
<dbReference type="EC" id="3.2.1.106" evidence="11 12"/>
<keyword evidence="14" id="KW-0732">Signal</keyword>
<dbReference type="GO" id="GO:0006491">
    <property type="term" value="P:N-glycan processing"/>
    <property type="evidence" value="ECO:0007669"/>
    <property type="project" value="EnsemblFungi"/>
</dbReference>
<dbReference type="HOGENOM" id="CLU_007380_1_0_1"/>
<organism evidence="17 18">
    <name type="scientific">Kuraishia capsulata CBS 1993</name>
    <dbReference type="NCBI Taxonomy" id="1382522"/>
    <lineage>
        <taxon>Eukaryota</taxon>
        <taxon>Fungi</taxon>
        <taxon>Dikarya</taxon>
        <taxon>Ascomycota</taxon>
        <taxon>Saccharomycotina</taxon>
        <taxon>Pichiomycetes</taxon>
        <taxon>Pichiales</taxon>
        <taxon>Pichiaceae</taxon>
        <taxon>Kuraishia</taxon>
    </lineage>
</organism>
<evidence type="ECO:0000256" key="9">
    <source>
        <dbReference type="ARBA" id="ARBA00023180"/>
    </source>
</evidence>
<sequence length="805" mass="92497">MRVSGLQWLAVLIWFSGICFAFSSSEDPIDALYESASKDSLLWGPYRSNLYVGVRPRVPRSLLSGLMWFNVDSHAPIRKIKHFCDQGDDLAGFGWLKYDPRQGGIQRIEDNESHITLTSEFVKTKDGNWALRIKGTPFKGFDKVKTSLVFYTGLEGEGLLAHAGLKDELSLYNGNFKLTGYAETIGGPFNVQITDGPSSNKHVRSKTKLLHPAFDPSKTHHLSLQVPDDNIWKAKDIYLTLLQESIGEFATDPKDLARIPPEQLFSLRNTQNFEGNLHFVQKIYEGAFEFDIIFNLEESLNKIKEEDIADLVKSSVDSFDDKFAQKFQLQAPFNTVNHTIFAKEFLSQLMGGVSYFYGDHLVDSEADLDEESFDNVKLVGKPDGPHELFTAVPSRPFFPRGFYWDEGFHLLPILEYDTDFALEILKSWFSQIDEDGWIAREQILGPEARSKVPEEFQVQNANIANPPTLMLVFTKLLEMASKNQEAVGSIGTYNTKSLDDYDLTDLGDVHLKYPHLLASYAENIYPDLQRHYEWFRRTQRGELREFDRTPHSMTEAYRWKGRTRKLCLPSGIDDYPRAEADIAELNVDLISWIGVMTRSMKSIATLLGKKEDAIKYSSIFSDITQNIEDLHWSEKDQNYCDLSVDDKDEDLFVCHTGYVTLFPFLHKLIPEDSGHLLPLLKILTDPEQLWTDFGIRSLSKQDEFFHTEEDYWRGSIWINLNYLVLESLQHYGTAERVNPQAKSLAKKAYRELRENVVNNVYREYTRTGYAWEQYDEATGEGKRTKHFLGWTSLVVLMMKMPQTLE</sequence>
<evidence type="ECO:0000256" key="5">
    <source>
        <dbReference type="ARBA" id="ARBA00022824"/>
    </source>
</evidence>
<evidence type="ECO:0000256" key="3">
    <source>
        <dbReference type="ARBA" id="ARBA00022692"/>
    </source>
</evidence>
<dbReference type="GeneID" id="34522086"/>
<dbReference type="Pfam" id="PF16923">
    <property type="entry name" value="Glyco_hydro_63N"/>
    <property type="match status" value="1"/>
</dbReference>
<keyword evidence="4 12" id="KW-0378">Hydrolase</keyword>
<dbReference type="Proteomes" id="UP000019384">
    <property type="component" value="Unassembled WGS sequence"/>
</dbReference>
<comment type="subcellular location">
    <subcellularLocation>
        <location evidence="1 12">Endoplasmic reticulum membrane</location>
        <topology evidence="1 12">Single-pass type II membrane protein</topology>
    </subcellularLocation>
</comment>
<feature type="domain" description="Glycosyl hydrolase family 63 C-terminal" evidence="15">
    <location>
        <begin position="304"/>
        <end position="799"/>
    </location>
</feature>
<keyword evidence="9 13" id="KW-0325">Glycoprotein</keyword>
<keyword evidence="7" id="KW-1133">Transmembrane helix</keyword>
<gene>
    <name evidence="17" type="ORF">KUCA_T00004692001</name>
</gene>
<proteinExistence type="inferred from homology"/>
<dbReference type="InterPro" id="IPR004888">
    <property type="entry name" value="Glycoside_hydrolase_63"/>
</dbReference>
<dbReference type="SUPFAM" id="SSF48208">
    <property type="entry name" value="Six-hairpin glycosidases"/>
    <property type="match status" value="1"/>
</dbReference>
<evidence type="ECO:0000256" key="6">
    <source>
        <dbReference type="ARBA" id="ARBA00022968"/>
    </source>
</evidence>
<comment type="catalytic activity">
    <reaction evidence="12">
        <text>N(4)-(alpha-D-Glc-(1-&gt;2)-alpha-D-Glc-(1-&gt;3)-alpha-D-Glc-(1-&gt;3)-alpha-D-Man-(1-&gt;2)-alpha-D-Man-(1-&gt;2)-alpha-D-Man-(1-&gt;3)-[alpha-D-Man-(1-&gt;2)-alpha-D-Man-(1-&gt;3)-[alpha-D-Man-(1-&gt;2)-alpha-D-Man-(1-&gt;6)]-alpha-D-Man-(1-&gt;6)]-beta-D-Man-(1-&gt;4)-beta-D-GlcNAc-(1-&gt;4)-beta-D-GlcNAc)-L-asparaginyl-[protein] + H2O = N(4)-(alpha-D-Glc-(1-&gt;3)-alpha-D-Glc-(1-&gt;3)-alpha-D-Man-(1-&gt;2)-alpha-D-Man-(1-&gt;2)-alpha-D-Man-(1-&gt;3)-[alpha-D-Man-(1-&gt;2)-alpha-D-Man-(1-&gt;3)-[alpha-D-Man-(1-&gt;2)-alpha-D-Man-(1-&gt;6)]-alpha-D-Man-(1-&gt;6)]-beta-D-Man-(1-&gt;4)-beta-D-GlcNAc-(1-&gt;4)-beta-D-GlcNAc)-L-asparaginyl-[protein] + beta-D-glucose</text>
        <dbReference type="Rhea" id="RHEA:55988"/>
        <dbReference type="Rhea" id="RHEA-COMP:12806"/>
        <dbReference type="Rhea" id="RHEA-COMP:14355"/>
        <dbReference type="ChEBI" id="CHEBI:15377"/>
        <dbReference type="ChEBI" id="CHEBI:15903"/>
        <dbReference type="ChEBI" id="CHEBI:59082"/>
        <dbReference type="ChEBI" id="CHEBI:132537"/>
        <dbReference type="EC" id="3.2.1.106"/>
    </reaction>
</comment>
<dbReference type="GO" id="GO:0009311">
    <property type="term" value="P:oligosaccharide metabolic process"/>
    <property type="evidence" value="ECO:0007669"/>
    <property type="project" value="UniProtKB-UniRule"/>
</dbReference>
<protein>
    <recommendedName>
        <fullName evidence="11 12">Mannosyl-oligosaccharide glucosidase</fullName>
        <ecNumber evidence="11 12">3.2.1.106</ecNumber>
    </recommendedName>
    <alternativeName>
        <fullName evidence="13">Glucosidase I</fullName>
    </alternativeName>
</protein>
<comment type="similarity">
    <text evidence="2 12">Belongs to the glycosyl hydrolase 63 family.</text>
</comment>
<dbReference type="OrthoDB" id="410058at2759"/>